<dbReference type="EMBL" id="BGPR01006236">
    <property type="protein sequence ID" value="GBN17216.1"/>
    <property type="molecule type" value="Genomic_DNA"/>
</dbReference>
<organism evidence="1 2">
    <name type="scientific">Araneus ventricosus</name>
    <name type="common">Orbweaver spider</name>
    <name type="synonym">Epeira ventricosa</name>
    <dbReference type="NCBI Taxonomy" id="182803"/>
    <lineage>
        <taxon>Eukaryota</taxon>
        <taxon>Metazoa</taxon>
        <taxon>Ecdysozoa</taxon>
        <taxon>Arthropoda</taxon>
        <taxon>Chelicerata</taxon>
        <taxon>Arachnida</taxon>
        <taxon>Araneae</taxon>
        <taxon>Araneomorphae</taxon>
        <taxon>Entelegynae</taxon>
        <taxon>Araneoidea</taxon>
        <taxon>Araneidae</taxon>
        <taxon>Araneus</taxon>
    </lineage>
</organism>
<gene>
    <name evidence="1" type="ORF">AVEN_87595_1</name>
</gene>
<name>A0A4Y2LUK5_ARAVE</name>
<evidence type="ECO:0000313" key="1">
    <source>
        <dbReference type="EMBL" id="GBN17216.1"/>
    </source>
</evidence>
<reference evidence="1 2" key="1">
    <citation type="journal article" date="2019" name="Sci. Rep.">
        <title>Orb-weaving spider Araneus ventricosus genome elucidates the spidroin gene catalogue.</title>
        <authorList>
            <person name="Kono N."/>
            <person name="Nakamura H."/>
            <person name="Ohtoshi R."/>
            <person name="Moran D.A.P."/>
            <person name="Shinohara A."/>
            <person name="Yoshida Y."/>
            <person name="Fujiwara M."/>
            <person name="Mori M."/>
            <person name="Tomita M."/>
            <person name="Arakawa K."/>
        </authorList>
    </citation>
    <scope>NUCLEOTIDE SEQUENCE [LARGE SCALE GENOMIC DNA]</scope>
</reference>
<proteinExistence type="predicted"/>
<sequence>MESPLENCVQVISKNSVFEIPYNKIPKSAISKLERGERPTPAERRQIVRIVVAELLETVPTPRQSQLEPIAKEIVGKYPRSFSDYIGDSVIGGGHSSLLCQLIARVENCRRVSSTQLKQSLSTESTGQKGPEKVCATAKYGCTEYQPNFPEGESPETVKRTTLVEDWKMETRNASVVDSLMDNTYPLLRLDVNKQLPLALIKENWSFLCFFLLGI</sequence>
<dbReference type="OrthoDB" id="7700249at2759"/>
<dbReference type="PANTHER" id="PTHR31025">
    <property type="entry name" value="SI:CH211-196P9.1-RELATED"/>
    <property type="match status" value="1"/>
</dbReference>
<accession>A0A4Y2LUK5</accession>
<dbReference type="AlphaFoldDB" id="A0A4Y2LUK5"/>
<keyword evidence="2" id="KW-1185">Reference proteome</keyword>
<evidence type="ECO:0000313" key="2">
    <source>
        <dbReference type="Proteomes" id="UP000499080"/>
    </source>
</evidence>
<dbReference type="Proteomes" id="UP000499080">
    <property type="component" value="Unassembled WGS sequence"/>
</dbReference>
<dbReference type="PANTHER" id="PTHR31025:SF22">
    <property type="entry name" value="IP13529P"/>
    <property type="match status" value="1"/>
</dbReference>
<protein>
    <submittedName>
        <fullName evidence="1">Uncharacterized protein</fullName>
    </submittedName>
</protein>
<comment type="caution">
    <text evidence="1">The sequence shown here is derived from an EMBL/GenBank/DDBJ whole genome shotgun (WGS) entry which is preliminary data.</text>
</comment>